<feature type="domain" description="Phosphogluconate dehydrogenase NAD-binding putative C-terminal" evidence="1">
    <location>
        <begin position="9"/>
        <end position="77"/>
    </location>
</feature>
<dbReference type="EMBL" id="JAVRET010000176">
    <property type="protein sequence ID" value="MDT0413707.1"/>
    <property type="molecule type" value="Genomic_DNA"/>
</dbReference>
<evidence type="ECO:0000313" key="2">
    <source>
        <dbReference type="EMBL" id="MDT0413707.1"/>
    </source>
</evidence>
<dbReference type="RefSeq" id="WP_010273420.1">
    <property type="nucleotide sequence ID" value="NZ_JAVRET010000176.1"/>
</dbReference>
<dbReference type="Proteomes" id="UP001183610">
    <property type="component" value="Unassembled WGS sequence"/>
</dbReference>
<accession>A0ABU2RBE5</accession>
<comment type="caution">
    <text evidence="2">The sequence shown here is derived from an EMBL/GenBank/DDBJ whole genome shotgun (WGS) entry which is preliminary data.</text>
</comment>
<evidence type="ECO:0000313" key="3">
    <source>
        <dbReference type="Proteomes" id="UP001183610"/>
    </source>
</evidence>
<reference evidence="3" key="1">
    <citation type="submission" date="2023-07" db="EMBL/GenBank/DDBJ databases">
        <title>30 novel species of actinomycetes from the DSMZ collection.</title>
        <authorList>
            <person name="Nouioui I."/>
        </authorList>
    </citation>
    <scope>NUCLEOTIDE SEQUENCE [LARGE SCALE GENOMIC DNA]</scope>
    <source>
        <strain evidence="3">DSM 41979</strain>
    </source>
</reference>
<dbReference type="InterPro" id="IPR015814">
    <property type="entry name" value="Pgluconate_DH_NAD-bd_C"/>
</dbReference>
<dbReference type="InterPro" id="IPR008927">
    <property type="entry name" value="6-PGluconate_DH-like_C_sf"/>
</dbReference>
<dbReference type="InterPro" id="IPR013328">
    <property type="entry name" value="6PGD_dom2"/>
</dbReference>
<proteinExistence type="predicted"/>
<name>A0ABU2RBE5_9ACTN</name>
<dbReference type="SUPFAM" id="SSF48179">
    <property type="entry name" value="6-phosphogluconate dehydrogenase C-terminal domain-like"/>
    <property type="match status" value="1"/>
</dbReference>
<organism evidence="2 3">
    <name type="scientific">Streptomyces evansiae</name>
    <dbReference type="NCBI Taxonomy" id="3075535"/>
    <lineage>
        <taxon>Bacteria</taxon>
        <taxon>Bacillati</taxon>
        <taxon>Actinomycetota</taxon>
        <taxon>Actinomycetes</taxon>
        <taxon>Kitasatosporales</taxon>
        <taxon>Streptomycetaceae</taxon>
        <taxon>Streptomyces</taxon>
    </lineage>
</organism>
<gene>
    <name evidence="2" type="ORF">RM698_32365</name>
</gene>
<dbReference type="Gene3D" id="1.10.1040.10">
    <property type="entry name" value="N-(1-d-carboxylethyl)-l-norvaline Dehydrogenase, domain 2"/>
    <property type="match status" value="1"/>
</dbReference>
<protein>
    <submittedName>
        <fullName evidence="2">DUF1932 domain-containing protein</fullName>
    </submittedName>
</protein>
<dbReference type="Pfam" id="PF09130">
    <property type="entry name" value="DUF1932"/>
    <property type="match status" value="1"/>
</dbReference>
<keyword evidence="3" id="KW-1185">Reference proteome</keyword>
<sequence length="103" mass="11253">MAAVSYALARDHGVEEELLDIAEQRSRSSLAETAYIPKVAARSWRWGPEMEEVVSALREAELPTDLAEASASVMSRWGSLRDAPPSIPEALDLLRSAPSEESN</sequence>
<evidence type="ECO:0000259" key="1">
    <source>
        <dbReference type="Pfam" id="PF09130"/>
    </source>
</evidence>